<dbReference type="Proteomes" id="UP000436088">
    <property type="component" value="Unassembled WGS sequence"/>
</dbReference>
<evidence type="ECO:0000313" key="4">
    <source>
        <dbReference type="Proteomes" id="UP000436088"/>
    </source>
</evidence>
<keyword evidence="2" id="KW-1133">Transmembrane helix</keyword>
<dbReference type="EMBL" id="VEPZ02001578">
    <property type="protein sequence ID" value="KAE8667290.1"/>
    <property type="molecule type" value="Genomic_DNA"/>
</dbReference>
<keyword evidence="4" id="KW-1185">Reference proteome</keyword>
<protein>
    <submittedName>
        <fullName evidence="3">Cell number regulator 1</fullName>
    </submittedName>
</protein>
<dbReference type="AlphaFoldDB" id="A0A6A2XCQ4"/>
<keyword evidence="2" id="KW-0472">Membrane</keyword>
<name>A0A6A2XCQ4_HIBSY</name>
<evidence type="ECO:0000256" key="1">
    <source>
        <dbReference type="SAM" id="MobiDB-lite"/>
    </source>
</evidence>
<feature type="region of interest" description="Disordered" evidence="1">
    <location>
        <begin position="1"/>
        <end position="25"/>
    </location>
</feature>
<dbReference type="InterPro" id="IPR006461">
    <property type="entry name" value="PLAC_motif_containing"/>
</dbReference>
<organism evidence="3 4">
    <name type="scientific">Hibiscus syriacus</name>
    <name type="common">Rose of Sharon</name>
    <dbReference type="NCBI Taxonomy" id="106335"/>
    <lineage>
        <taxon>Eukaryota</taxon>
        <taxon>Viridiplantae</taxon>
        <taxon>Streptophyta</taxon>
        <taxon>Embryophyta</taxon>
        <taxon>Tracheophyta</taxon>
        <taxon>Spermatophyta</taxon>
        <taxon>Magnoliopsida</taxon>
        <taxon>eudicotyledons</taxon>
        <taxon>Gunneridae</taxon>
        <taxon>Pentapetalae</taxon>
        <taxon>rosids</taxon>
        <taxon>malvids</taxon>
        <taxon>Malvales</taxon>
        <taxon>Malvaceae</taxon>
        <taxon>Malvoideae</taxon>
        <taxon>Hibiscus</taxon>
    </lineage>
</organism>
<proteinExistence type="predicted"/>
<gene>
    <name evidence="3" type="ORF">F3Y22_tig00112428pilonHSYRG00088</name>
</gene>
<comment type="caution">
    <text evidence="3">The sequence shown here is derived from an EMBL/GenBank/DDBJ whole genome shotgun (WGS) entry which is preliminary data.</text>
</comment>
<evidence type="ECO:0000313" key="3">
    <source>
        <dbReference type="EMBL" id="KAE8667290.1"/>
    </source>
</evidence>
<evidence type="ECO:0000256" key="2">
    <source>
        <dbReference type="SAM" id="Phobius"/>
    </source>
</evidence>
<dbReference type="Pfam" id="PF04749">
    <property type="entry name" value="PLAC8"/>
    <property type="match status" value="1"/>
</dbReference>
<dbReference type="NCBIfam" id="TIGR01571">
    <property type="entry name" value="A_thal_Cys_rich"/>
    <property type="match status" value="1"/>
</dbReference>
<keyword evidence="2" id="KW-0812">Transmembrane</keyword>
<reference evidence="3" key="1">
    <citation type="submission" date="2019-09" db="EMBL/GenBank/DDBJ databases">
        <title>Draft genome information of white flower Hibiscus syriacus.</title>
        <authorList>
            <person name="Kim Y.-M."/>
        </authorList>
    </citation>
    <scope>NUCLEOTIDE SEQUENCE [LARGE SCALE GENOMIC DNA]</scope>
    <source>
        <strain evidence="3">YM2019G1</strain>
    </source>
</reference>
<feature type="transmembrane region" description="Helical" evidence="2">
    <location>
        <begin position="75"/>
        <end position="95"/>
    </location>
</feature>
<dbReference type="PANTHER" id="PTHR15907">
    <property type="entry name" value="DUF614 FAMILY PROTEIN-RELATED"/>
    <property type="match status" value="1"/>
</dbReference>
<sequence>MHSRKQPSTGAPASSKSRLCPTQQPEGTVPWSTGLFACGSDVPNCCITCWCPCVTFGRIAEIVEEGSTSCGARGAVYTLIAVFTGCGCACIYSGFYRQRMRSRYRLEEGRCNDCCLHLCCERCALCQEYRELKNRGFDMSLGCHGNMARQQNQGAQTTAAPAVETGMKG</sequence>
<accession>A0A6A2XCQ4</accession>